<dbReference type="AlphaFoldDB" id="A0A414URM9"/>
<dbReference type="PIRSF" id="PIRSF037228">
    <property type="entry name" value="Lant_mod_RumM"/>
    <property type="match status" value="1"/>
</dbReference>
<evidence type="ECO:0000259" key="1">
    <source>
        <dbReference type="Pfam" id="PF13575"/>
    </source>
</evidence>
<dbReference type="Pfam" id="PF13575">
    <property type="entry name" value="DUF4135"/>
    <property type="match status" value="1"/>
</dbReference>
<sequence length="983" mass="115213">MTLENEYLFGYATSMEERVSVLDTTIDNYTLKNLKKWKDRKSLLSEADFQTMLKFKNLSEVQYDLAVSPLNDTSLKKLYTFVKQQNWFKLHKKIFSIPRIYTPKSLEAALHFHVKFYMDFVSSLTTKYPMISFDSTCINSIEKNITAQFMELAQKTLVWDVRSKLENISKNTLNETEAFNYYLTHRFGTNTIEYFFLEYPTLTRLLSERLMYAMDNLEIIINSIKTSKKELSTTFGIKPPFSINNLQSKKGDSHNKGKTTTILEINHVLLVYKFRDNNILRNYNLLLNFIQKNKANFSLYKSKYIIGKNFCIEEFICNENCATEKEIIEYYQNYGSLAALTYWLGSTDLHKDNLVAKGKYPVLIDIETLFRTEERRIYSDDFAKIKYFETNSAISTGMLPMYKYWKKQIDYSALNGMKQKLPFKVRRLLNESNGKIGFELCEAYTSLSNNIPKLNGCHVTYKNYCQYIIKSFEEMLSWLCKNSKAIYTRIYEDFHTSPIRVVLRDTQDYHNFLDFSTHPSCMVDYIEREKIFENLWSNSFVTPQIALHEIAALYRHDIPYFYTLPYSKDIYFLDGKIDNYFHQNIFTNLKEHCDAMNQYTMEYSSLLLEESLNTLSSNCKIVNLSSFDFDSDVFINKAVKIANIILQNVITSNKNNAVLWPELITHGSVLSIDYPDTNLYNGTSGLLIFFYYLNEVRPDPKYRELLRLLEYEVFNTKGTTNLESSFHGIGSKIAVAFINYYLKKEVKYKQLLTKFLPLLYEIAPTIDSWDWIRGKSSLLALLTTIYEELQLPIIKSIMEVLILDIDNINMTEISFAHGYCGILYALLRANTILHQNHIEKKILEIYQIITIHLQEHKTFSPAWCNGTLGINKSLFEFAKYHPHYCINFIKPQNNYIHNTSCLCHGSFCEVSAYYGLYKNIITVKESQKIAENFSQKEIFLCQYKRFLPLGFFNGLSGIGYQLLRFTAPKKYIDLLFFENISYF</sequence>
<accession>A0A414URM9</accession>
<dbReference type="EMBL" id="QRIS01000037">
    <property type="protein sequence ID" value="RHG79591.1"/>
    <property type="molecule type" value="Genomic_DNA"/>
</dbReference>
<name>A0A414URM9_MEDGN</name>
<dbReference type="Proteomes" id="UP000284472">
    <property type="component" value="Unassembled WGS sequence"/>
</dbReference>
<dbReference type="SMART" id="SM01260">
    <property type="entry name" value="LANC_like"/>
    <property type="match status" value="1"/>
</dbReference>
<dbReference type="NCBIfam" id="TIGR03897">
    <property type="entry name" value="lanti_2_LanM"/>
    <property type="match status" value="1"/>
</dbReference>
<dbReference type="Pfam" id="PF05147">
    <property type="entry name" value="LANC_like"/>
    <property type="match status" value="1"/>
</dbReference>
<dbReference type="Gene3D" id="1.50.10.20">
    <property type="match status" value="1"/>
</dbReference>
<dbReference type="GO" id="GO:0031179">
    <property type="term" value="P:peptide modification"/>
    <property type="evidence" value="ECO:0007669"/>
    <property type="project" value="InterPro"/>
</dbReference>
<dbReference type="SUPFAM" id="SSF158745">
    <property type="entry name" value="LanC-like"/>
    <property type="match status" value="1"/>
</dbReference>
<dbReference type="CDD" id="cd04792">
    <property type="entry name" value="LanM-like"/>
    <property type="match status" value="1"/>
</dbReference>
<dbReference type="InterPro" id="IPR025410">
    <property type="entry name" value="Lant_dehyd"/>
</dbReference>
<reference evidence="4 5" key="1">
    <citation type="submission" date="2018-08" db="EMBL/GenBank/DDBJ databases">
        <title>A genome reference for cultivated species of the human gut microbiota.</title>
        <authorList>
            <person name="Zou Y."/>
            <person name="Xue W."/>
            <person name="Luo G."/>
        </authorList>
    </citation>
    <scope>NUCLEOTIDE SEQUENCE [LARGE SCALE GENOMIC DNA]</scope>
    <source>
        <strain evidence="3 4">AM21-18</strain>
        <strain evidence="2 5">AM32-6</strain>
    </source>
</reference>
<comment type="caution">
    <text evidence="3">The sequence shown here is derived from an EMBL/GenBank/DDBJ whole genome shotgun (WGS) entry which is preliminary data.</text>
</comment>
<dbReference type="InterPro" id="IPR007822">
    <property type="entry name" value="LANC-like"/>
</dbReference>
<evidence type="ECO:0000313" key="2">
    <source>
        <dbReference type="EMBL" id="RHD06986.1"/>
    </source>
</evidence>
<organism evidence="3 4">
    <name type="scientific">Mediterraneibacter gnavus</name>
    <name type="common">Ruminococcus gnavus</name>
    <dbReference type="NCBI Taxonomy" id="33038"/>
    <lineage>
        <taxon>Bacteria</taxon>
        <taxon>Bacillati</taxon>
        <taxon>Bacillota</taxon>
        <taxon>Clostridia</taxon>
        <taxon>Lachnospirales</taxon>
        <taxon>Lachnospiraceae</taxon>
        <taxon>Mediterraneibacter</taxon>
    </lineage>
</organism>
<dbReference type="RefSeq" id="WP_118043782.1">
    <property type="nucleotide sequence ID" value="NZ_BAABXJ010000003.1"/>
</dbReference>
<dbReference type="Proteomes" id="UP000283981">
    <property type="component" value="Unassembled WGS sequence"/>
</dbReference>
<evidence type="ECO:0000313" key="5">
    <source>
        <dbReference type="Proteomes" id="UP000284472"/>
    </source>
</evidence>
<evidence type="ECO:0000313" key="4">
    <source>
        <dbReference type="Proteomes" id="UP000283981"/>
    </source>
</evidence>
<gene>
    <name evidence="3" type="primary">lanM</name>
    <name evidence="3" type="ORF">DW243_16015</name>
    <name evidence="2" type="ORF">DW812_07680</name>
</gene>
<protein>
    <submittedName>
        <fullName evidence="3">Type 2 lantipeptide synthetase LanM</fullName>
    </submittedName>
</protein>
<dbReference type="PRINTS" id="PR01950">
    <property type="entry name" value="LANCSUPER"/>
</dbReference>
<feature type="domain" description="Lantibiotic biosynthesis protein dehydration" evidence="1">
    <location>
        <begin position="199"/>
        <end position="563"/>
    </location>
</feature>
<dbReference type="InterPro" id="IPR017146">
    <property type="entry name" value="Lanti_2_LanM"/>
</dbReference>
<dbReference type="EMBL" id="QSIR01000009">
    <property type="protein sequence ID" value="RHD06986.1"/>
    <property type="molecule type" value="Genomic_DNA"/>
</dbReference>
<evidence type="ECO:0000313" key="3">
    <source>
        <dbReference type="EMBL" id="RHG79591.1"/>
    </source>
</evidence>
<proteinExistence type="predicted"/>